<protein>
    <submittedName>
        <fullName evidence="1">Uncharacterized protein</fullName>
    </submittedName>
</protein>
<evidence type="ECO:0000313" key="1">
    <source>
        <dbReference type="EMBL" id="KAH7840611.1"/>
    </source>
</evidence>
<sequence length="129" mass="14434">MPMEPDVYVWGALLGGCQMHGNVELGEEVAKYLICLKPLNHAFYVTLGEIYAKAGRFHDAKRIRALMNGKGIKKAIPGCSMIEVDGIVHEFSVRGSPTVLIEEIMCIIHCLTNGMKIEWDMQHMLDLCE</sequence>
<name>A0ACB7XIQ3_9ERIC</name>
<comment type="caution">
    <text evidence="1">The sequence shown here is derived from an EMBL/GenBank/DDBJ whole genome shotgun (WGS) entry which is preliminary data.</text>
</comment>
<gene>
    <name evidence="1" type="ORF">Vadar_019189</name>
</gene>
<accession>A0ACB7XIQ3</accession>
<keyword evidence="2" id="KW-1185">Reference proteome</keyword>
<dbReference type="EMBL" id="CM037160">
    <property type="protein sequence ID" value="KAH7840611.1"/>
    <property type="molecule type" value="Genomic_DNA"/>
</dbReference>
<evidence type="ECO:0000313" key="2">
    <source>
        <dbReference type="Proteomes" id="UP000828048"/>
    </source>
</evidence>
<organism evidence="1 2">
    <name type="scientific">Vaccinium darrowii</name>
    <dbReference type="NCBI Taxonomy" id="229202"/>
    <lineage>
        <taxon>Eukaryota</taxon>
        <taxon>Viridiplantae</taxon>
        <taxon>Streptophyta</taxon>
        <taxon>Embryophyta</taxon>
        <taxon>Tracheophyta</taxon>
        <taxon>Spermatophyta</taxon>
        <taxon>Magnoliopsida</taxon>
        <taxon>eudicotyledons</taxon>
        <taxon>Gunneridae</taxon>
        <taxon>Pentapetalae</taxon>
        <taxon>asterids</taxon>
        <taxon>Ericales</taxon>
        <taxon>Ericaceae</taxon>
        <taxon>Vaccinioideae</taxon>
        <taxon>Vaccinieae</taxon>
        <taxon>Vaccinium</taxon>
    </lineage>
</organism>
<dbReference type="Proteomes" id="UP000828048">
    <property type="component" value="Chromosome 10"/>
</dbReference>
<reference evidence="1 2" key="1">
    <citation type="journal article" date="2021" name="Hortic Res">
        <title>High-quality reference genome and annotation aids understanding of berry development for evergreen blueberry (Vaccinium darrowii).</title>
        <authorList>
            <person name="Yu J."/>
            <person name="Hulse-Kemp A.M."/>
            <person name="Babiker E."/>
            <person name="Staton M."/>
        </authorList>
    </citation>
    <scope>NUCLEOTIDE SEQUENCE [LARGE SCALE GENOMIC DNA]</scope>
    <source>
        <strain evidence="2">cv. NJ 8807/NJ 8810</strain>
        <tissue evidence="1">Young leaf</tissue>
    </source>
</reference>
<proteinExistence type="predicted"/>